<dbReference type="GO" id="GO:0005524">
    <property type="term" value="F:ATP binding"/>
    <property type="evidence" value="ECO:0007669"/>
    <property type="project" value="UniProtKB-UniRule"/>
</dbReference>
<comment type="cofactor">
    <cofactor evidence="2">
        <name>Mg(2+)</name>
        <dbReference type="ChEBI" id="CHEBI:18420"/>
    </cofactor>
</comment>
<evidence type="ECO:0000256" key="4">
    <source>
        <dbReference type="ARBA" id="ARBA00013255"/>
    </source>
</evidence>
<dbReference type="Gene3D" id="3.30.470.20">
    <property type="entry name" value="ATP-grasp fold, B domain"/>
    <property type="match status" value="1"/>
</dbReference>
<dbReference type="EMBL" id="JAOB01000058">
    <property type="protein sequence ID" value="EUA31145.1"/>
    <property type="molecule type" value="Genomic_DNA"/>
</dbReference>
<dbReference type="GO" id="GO:0006189">
    <property type="term" value="P:'de novo' IMP biosynthetic process"/>
    <property type="evidence" value="ECO:0007669"/>
    <property type="project" value="UniProtKB-UniPathway"/>
</dbReference>
<evidence type="ECO:0000256" key="9">
    <source>
        <dbReference type="ARBA" id="ARBA00038345"/>
    </source>
</evidence>
<dbReference type="PROSITE" id="PS50975">
    <property type="entry name" value="ATP_GRASP"/>
    <property type="match status" value="1"/>
</dbReference>
<evidence type="ECO:0000313" key="14">
    <source>
        <dbReference type="EMBL" id="EUA31145.1"/>
    </source>
</evidence>
<dbReference type="GO" id="GO:0004637">
    <property type="term" value="F:phosphoribosylamine-glycine ligase activity"/>
    <property type="evidence" value="ECO:0007669"/>
    <property type="project" value="UniProtKB-EC"/>
</dbReference>
<sequence>MLESYLDGPEVSLFSLVDGRTVVPMLAAQDFKRVGDGDTGPNTGGMGAYAPLPWLPRETYQQIVSEIVEPVAAELVRRGNPFSGLLYTGLAITAKGPAVVEFNCRFGDPETQSVLALLESPLGQLLYATATGGLANFGDLRWREGAAVVVVLAAENYPGRPRLGDVVIGAEAEGVLHAGTARRDDGAIVSSGGRVLSVVGTGPT</sequence>
<dbReference type="UniPathway" id="UPA00074">
    <property type="reaction ID" value="UER00125"/>
</dbReference>
<evidence type="ECO:0000256" key="6">
    <source>
        <dbReference type="ARBA" id="ARBA00022741"/>
    </source>
</evidence>
<dbReference type="PANTHER" id="PTHR43472:SF1">
    <property type="entry name" value="PHOSPHORIBOSYLAMINE--GLYCINE LIGASE, CHLOROPLASTIC"/>
    <property type="match status" value="1"/>
</dbReference>
<evidence type="ECO:0000256" key="10">
    <source>
        <dbReference type="ARBA" id="ARBA00042242"/>
    </source>
</evidence>
<dbReference type="PROSITE" id="PS00184">
    <property type="entry name" value="GARS"/>
    <property type="match status" value="1"/>
</dbReference>
<comment type="caution">
    <text evidence="14">The sequence shown here is derived from an EMBL/GenBank/DDBJ whole genome shotgun (WGS) entry which is preliminary data.</text>
</comment>
<evidence type="ECO:0000256" key="1">
    <source>
        <dbReference type="ARBA" id="ARBA00001936"/>
    </source>
</evidence>
<comment type="similarity">
    <text evidence="9">Belongs to the GARS family.</text>
</comment>
<protein>
    <recommendedName>
        <fullName evidence="4">phosphoribosylamine--glycine ligase</fullName>
        <ecNumber evidence="4">6.3.4.13</ecNumber>
    </recommendedName>
    <alternativeName>
        <fullName evidence="10">Glycinamide ribonucleotide synthetase</fullName>
    </alternativeName>
    <alternativeName>
        <fullName evidence="11">Phosphoribosylglycinamide synthetase</fullName>
    </alternativeName>
</protein>
<evidence type="ECO:0000256" key="8">
    <source>
        <dbReference type="ARBA" id="ARBA00022840"/>
    </source>
</evidence>
<dbReference type="InterPro" id="IPR037123">
    <property type="entry name" value="PRibGlycinamide_synth_C_sf"/>
</dbReference>
<dbReference type="EC" id="6.3.4.13" evidence="4"/>
<dbReference type="GO" id="GO:0009113">
    <property type="term" value="P:purine nucleobase biosynthetic process"/>
    <property type="evidence" value="ECO:0007669"/>
    <property type="project" value="InterPro"/>
</dbReference>
<dbReference type="SMART" id="SM01209">
    <property type="entry name" value="GARS_A"/>
    <property type="match status" value="1"/>
</dbReference>
<dbReference type="SUPFAM" id="SSF56059">
    <property type="entry name" value="Glutathione synthetase ATP-binding domain-like"/>
    <property type="match status" value="1"/>
</dbReference>
<evidence type="ECO:0000256" key="3">
    <source>
        <dbReference type="ARBA" id="ARBA00005174"/>
    </source>
</evidence>
<evidence type="ECO:0000259" key="13">
    <source>
        <dbReference type="PROSITE" id="PS50975"/>
    </source>
</evidence>
<dbReference type="SUPFAM" id="SSF51246">
    <property type="entry name" value="Rudiment single hybrid motif"/>
    <property type="match status" value="1"/>
</dbReference>
<organism evidence="14">
    <name type="scientific">Mycobacterium xenopi 4042</name>
    <dbReference type="NCBI Taxonomy" id="1299334"/>
    <lineage>
        <taxon>Bacteria</taxon>
        <taxon>Bacillati</taxon>
        <taxon>Actinomycetota</taxon>
        <taxon>Actinomycetes</taxon>
        <taxon>Mycobacteriales</taxon>
        <taxon>Mycobacteriaceae</taxon>
        <taxon>Mycobacterium</taxon>
    </lineage>
</organism>
<evidence type="ECO:0000256" key="5">
    <source>
        <dbReference type="ARBA" id="ARBA00022598"/>
    </source>
</evidence>
<accession>X8AJU0</accession>
<dbReference type="Gene3D" id="3.90.600.10">
    <property type="entry name" value="Phosphoribosylglycinamide synthetase, C-terminal domain"/>
    <property type="match status" value="1"/>
</dbReference>
<dbReference type="InterPro" id="IPR020560">
    <property type="entry name" value="PRibGlycinamide_synth_C-dom"/>
</dbReference>
<comment type="pathway">
    <text evidence="3">Purine metabolism; IMP biosynthesis via de novo pathway; N(1)-(5-phospho-D-ribosyl)glycinamide from 5-phospho-alpha-D-ribose 1-diphosphate: step 2/2.</text>
</comment>
<evidence type="ECO:0000256" key="12">
    <source>
        <dbReference type="PROSITE-ProRule" id="PRU00409"/>
    </source>
</evidence>
<feature type="domain" description="ATP-grasp" evidence="13">
    <location>
        <begin position="1"/>
        <end position="131"/>
    </location>
</feature>
<dbReference type="Pfam" id="PF01071">
    <property type="entry name" value="GARS_A"/>
    <property type="match status" value="1"/>
</dbReference>
<keyword evidence="5" id="KW-0436">Ligase</keyword>
<dbReference type="InterPro" id="IPR011761">
    <property type="entry name" value="ATP-grasp"/>
</dbReference>
<evidence type="ECO:0000256" key="11">
    <source>
        <dbReference type="ARBA" id="ARBA00042864"/>
    </source>
</evidence>
<dbReference type="InterPro" id="IPR000115">
    <property type="entry name" value="PRibGlycinamide_synth"/>
</dbReference>
<dbReference type="AlphaFoldDB" id="X8AJU0"/>
<dbReference type="Pfam" id="PF02843">
    <property type="entry name" value="GARS_C"/>
    <property type="match status" value="1"/>
</dbReference>
<dbReference type="InterPro" id="IPR011054">
    <property type="entry name" value="Rudment_hybrid_motif"/>
</dbReference>
<keyword evidence="8 12" id="KW-0067">ATP-binding</keyword>
<dbReference type="PANTHER" id="PTHR43472">
    <property type="entry name" value="PHOSPHORIBOSYLAMINE--GLYCINE LIGASE"/>
    <property type="match status" value="1"/>
</dbReference>
<dbReference type="InterPro" id="IPR020561">
    <property type="entry name" value="PRibGlycinamid_synth_ATP-grasp"/>
</dbReference>
<dbReference type="PATRIC" id="fig|1299334.3.peg.5737"/>
<keyword evidence="6 12" id="KW-0547">Nucleotide-binding</keyword>
<gene>
    <name evidence="14" type="ORF">I553_0014</name>
</gene>
<evidence type="ECO:0000256" key="2">
    <source>
        <dbReference type="ARBA" id="ARBA00001946"/>
    </source>
</evidence>
<dbReference type="SMART" id="SM01210">
    <property type="entry name" value="GARS_C"/>
    <property type="match status" value="1"/>
</dbReference>
<evidence type="ECO:0000256" key="7">
    <source>
        <dbReference type="ARBA" id="ARBA00022755"/>
    </source>
</evidence>
<dbReference type="InterPro" id="IPR020559">
    <property type="entry name" value="PRibGlycinamide_synth_CS"/>
</dbReference>
<keyword evidence="7" id="KW-0658">Purine biosynthesis</keyword>
<reference evidence="14" key="1">
    <citation type="submission" date="2014-01" db="EMBL/GenBank/DDBJ databases">
        <authorList>
            <person name="Brown-Elliot B."/>
            <person name="Wallace R."/>
            <person name="Lenaerts A."/>
            <person name="Ordway D."/>
            <person name="DeGroote M.A."/>
            <person name="Parker T."/>
            <person name="Sizemore C."/>
            <person name="Tallon L.J."/>
            <person name="Sadzewicz L.K."/>
            <person name="Sengamalay N."/>
            <person name="Fraser C.M."/>
            <person name="Hine E."/>
            <person name="Shefchek K.A."/>
            <person name="Das S.P."/>
            <person name="Tettelin H."/>
        </authorList>
    </citation>
    <scope>NUCLEOTIDE SEQUENCE [LARGE SCALE GENOMIC DNA]</scope>
    <source>
        <strain evidence="14">4042</strain>
    </source>
</reference>
<dbReference type="GO" id="GO:0046872">
    <property type="term" value="F:metal ion binding"/>
    <property type="evidence" value="ECO:0007669"/>
    <property type="project" value="InterPro"/>
</dbReference>
<proteinExistence type="inferred from homology"/>
<name>X8AJU0_MYCXE</name>
<comment type="cofactor">
    <cofactor evidence="1">
        <name>Mn(2+)</name>
        <dbReference type="ChEBI" id="CHEBI:29035"/>
    </cofactor>
</comment>